<dbReference type="GO" id="GO:0004222">
    <property type="term" value="F:metalloendopeptidase activity"/>
    <property type="evidence" value="ECO:0007669"/>
    <property type="project" value="TreeGrafter"/>
</dbReference>
<feature type="transmembrane region" description="Helical" evidence="3">
    <location>
        <begin position="144"/>
        <end position="165"/>
    </location>
</feature>
<evidence type="ECO:0000259" key="4">
    <source>
        <dbReference type="PROSITE" id="PS51109"/>
    </source>
</evidence>
<dbReference type="PROSITE" id="PS51109">
    <property type="entry name" value="G5"/>
    <property type="match status" value="1"/>
</dbReference>
<dbReference type="PROSITE" id="PS51782">
    <property type="entry name" value="LYSM"/>
    <property type="match status" value="1"/>
</dbReference>
<feature type="domain" description="LysM" evidence="5">
    <location>
        <begin position="328"/>
        <end position="371"/>
    </location>
</feature>
<dbReference type="InterPro" id="IPR016047">
    <property type="entry name" value="M23ase_b-sheet_dom"/>
</dbReference>
<dbReference type="Gene3D" id="2.70.70.10">
    <property type="entry name" value="Glucose Permease (Domain IIA)"/>
    <property type="match status" value="1"/>
</dbReference>
<dbReference type="Pfam" id="PF07501">
    <property type="entry name" value="G5"/>
    <property type="match status" value="1"/>
</dbReference>
<feature type="compositionally biased region" description="Basic and acidic residues" evidence="2">
    <location>
        <begin position="1"/>
        <end position="23"/>
    </location>
</feature>
<dbReference type="SUPFAM" id="SSF54106">
    <property type="entry name" value="LysM domain"/>
    <property type="match status" value="1"/>
</dbReference>
<keyword evidence="3" id="KW-0812">Transmembrane</keyword>
<keyword evidence="1" id="KW-0732">Signal</keyword>
<dbReference type="Gene3D" id="2.20.230.10">
    <property type="entry name" value="Resuscitation-promoting factor rpfb"/>
    <property type="match status" value="1"/>
</dbReference>
<protein>
    <submittedName>
        <fullName evidence="6">Murein DD-endopeptidase MepM/ murein hydrolase activator NlpD</fullName>
    </submittedName>
</protein>
<dbReference type="CDD" id="cd12797">
    <property type="entry name" value="M23_peptidase"/>
    <property type="match status" value="1"/>
</dbReference>
<name>A0A9X8UJ76_9FIRM</name>
<dbReference type="AlphaFoldDB" id="A0A9X8UJ76"/>
<dbReference type="PANTHER" id="PTHR21666">
    <property type="entry name" value="PEPTIDASE-RELATED"/>
    <property type="match status" value="1"/>
</dbReference>
<reference evidence="6 7" key="1">
    <citation type="submission" date="2019-03" db="EMBL/GenBank/DDBJ databases">
        <title>Genomic Encyclopedia of Type Strains, Phase IV (KMG-IV): sequencing the most valuable type-strain genomes for metagenomic binning, comparative biology and taxonomic classification.</title>
        <authorList>
            <person name="Goeker M."/>
        </authorList>
    </citation>
    <scope>NUCLEOTIDE SEQUENCE [LARGE SCALE GENOMIC DNA]</scope>
    <source>
        <strain evidence="6 7">DSM 100433</strain>
    </source>
</reference>
<dbReference type="Pfam" id="PF01551">
    <property type="entry name" value="Peptidase_M23"/>
    <property type="match status" value="1"/>
</dbReference>
<evidence type="ECO:0000313" key="7">
    <source>
        <dbReference type="Proteomes" id="UP000294682"/>
    </source>
</evidence>
<keyword evidence="3" id="KW-1133">Transmembrane helix</keyword>
<dbReference type="InterPro" id="IPR050570">
    <property type="entry name" value="Cell_wall_metabolism_enzyme"/>
</dbReference>
<dbReference type="InterPro" id="IPR036779">
    <property type="entry name" value="LysM_dom_sf"/>
</dbReference>
<dbReference type="InterPro" id="IPR018392">
    <property type="entry name" value="LysM"/>
</dbReference>
<accession>A0A9X8UJ76</accession>
<organism evidence="6 7">
    <name type="scientific">Harryflintia acetispora</name>
    <dbReference type="NCBI Taxonomy" id="1849041"/>
    <lineage>
        <taxon>Bacteria</taxon>
        <taxon>Bacillati</taxon>
        <taxon>Bacillota</taxon>
        <taxon>Clostridia</taxon>
        <taxon>Eubacteriales</taxon>
        <taxon>Oscillospiraceae</taxon>
        <taxon>Harryflintia</taxon>
    </lineage>
</organism>
<sequence length="602" mass="68024">MKERRRARPEQHDPLLLGQEDKQGGAPGDGGSALWQALSDCLSILFLLGYAVCYSVGQMSIYRMRRIHRRLLRVRAYLYASLRRQHEQNRRALHLASREWLRPLRQFLLIFTYLRSARQPLREEDRLPTGTVVRVVGGRLLHAFWRLLVTLFNILAPIAAIWFLVHTVQYYTSLRYGLMVEYNGEQLGIIDSEARFDEAEELMRERIIHEEYQSPNDTIPRFTLQIMGDEEYLDTQELADKLIRLSGNDLFEAYGVYIDGRFIGAMADCDWLLTELDQRLTLGYSDPETESVRFSRSFQVRRGLYPVSSTVGTQDIFSLLDSEVAAERRYTVQAGDMPINIARHNGISLEELERLNPGVTESLMPGDSLLISGRVPYLRLLSVRSETLQEEIPYTTNREVDNNELIGYFSVVTDGEPGLREVVSNVTYLDGEQLSSEVVSSRIIRNPVPQHINVGGKRPSAEMLGENDIVEDLDGGMFMWPVDGGKITMPIWGYAGHTGNDITAIPAGTTIRAAATGTVIYSGYTAWGYGRHIIIDHGNGIQTLYAHNSRNTVQVGDEVVQGQKIGEVGQTGNAYGNHCHFEIRKNGQYLDARDYIGAVCPR</sequence>
<dbReference type="Gene3D" id="3.10.350.10">
    <property type="entry name" value="LysM domain"/>
    <property type="match status" value="1"/>
</dbReference>
<comment type="caution">
    <text evidence="6">The sequence shown here is derived from an EMBL/GenBank/DDBJ whole genome shotgun (WGS) entry which is preliminary data.</text>
</comment>
<evidence type="ECO:0000259" key="5">
    <source>
        <dbReference type="PROSITE" id="PS51782"/>
    </source>
</evidence>
<feature type="region of interest" description="Disordered" evidence="2">
    <location>
        <begin position="1"/>
        <end position="28"/>
    </location>
</feature>
<keyword evidence="7" id="KW-1185">Reference proteome</keyword>
<evidence type="ECO:0000256" key="1">
    <source>
        <dbReference type="ARBA" id="ARBA00022729"/>
    </source>
</evidence>
<feature type="transmembrane region" description="Helical" evidence="3">
    <location>
        <begin position="42"/>
        <end position="62"/>
    </location>
</feature>
<gene>
    <name evidence="6" type="ORF">EDD78_106164</name>
</gene>
<dbReference type="Proteomes" id="UP000294682">
    <property type="component" value="Unassembled WGS sequence"/>
</dbReference>
<dbReference type="SMART" id="SM01208">
    <property type="entry name" value="G5"/>
    <property type="match status" value="1"/>
</dbReference>
<evidence type="ECO:0000256" key="2">
    <source>
        <dbReference type="SAM" id="MobiDB-lite"/>
    </source>
</evidence>
<feature type="domain" description="G5" evidence="4">
    <location>
        <begin position="378"/>
        <end position="458"/>
    </location>
</feature>
<dbReference type="CDD" id="cd00118">
    <property type="entry name" value="LysM"/>
    <property type="match status" value="1"/>
</dbReference>
<proteinExistence type="predicted"/>
<dbReference type="EMBL" id="SLUK01000006">
    <property type="protein sequence ID" value="TCL43301.1"/>
    <property type="molecule type" value="Genomic_DNA"/>
</dbReference>
<dbReference type="SMART" id="SM00257">
    <property type="entry name" value="LysM"/>
    <property type="match status" value="1"/>
</dbReference>
<dbReference type="Pfam" id="PF01476">
    <property type="entry name" value="LysM"/>
    <property type="match status" value="1"/>
</dbReference>
<dbReference type="InterPro" id="IPR011098">
    <property type="entry name" value="G5_dom"/>
</dbReference>
<dbReference type="PANTHER" id="PTHR21666:SF270">
    <property type="entry name" value="MUREIN HYDROLASE ACTIVATOR ENVC"/>
    <property type="match status" value="1"/>
</dbReference>
<evidence type="ECO:0000256" key="3">
    <source>
        <dbReference type="SAM" id="Phobius"/>
    </source>
</evidence>
<keyword evidence="6" id="KW-0378">Hydrolase</keyword>
<dbReference type="SUPFAM" id="SSF51261">
    <property type="entry name" value="Duplicated hybrid motif"/>
    <property type="match status" value="1"/>
</dbReference>
<dbReference type="RefSeq" id="WP_132084651.1">
    <property type="nucleotide sequence ID" value="NZ_SLUK01000006.1"/>
</dbReference>
<keyword evidence="3" id="KW-0472">Membrane</keyword>
<evidence type="ECO:0000313" key="6">
    <source>
        <dbReference type="EMBL" id="TCL43301.1"/>
    </source>
</evidence>
<dbReference type="InterPro" id="IPR011055">
    <property type="entry name" value="Dup_hybrid_motif"/>
</dbReference>